<keyword evidence="2" id="KW-0812">Transmembrane</keyword>
<evidence type="ECO:0000259" key="3">
    <source>
        <dbReference type="Pfam" id="PF26449"/>
    </source>
</evidence>
<accession>A0A7T5RJ76</accession>
<keyword evidence="2" id="KW-1133">Transmembrane helix</keyword>
<dbReference type="Gene3D" id="3.40.50.300">
    <property type="entry name" value="P-loop containing nucleotide triphosphate hydrolases"/>
    <property type="match status" value="2"/>
</dbReference>
<sequence>MDELTIFYTYLLLLFIIVLGVIFVLVLRTSVRRGLISRSLNLGLLLVRFSISPPAQESTLQQIREKIALMEQFYNHLVLVRDKWWKTLLYGKPVFALELTVPSVGEEISFYVAVPRRLTGSVEKIIQGIFPDANVEESRDYNIFNPGGAVSASYIRLKENKYLPVRTYQKIEGDPMKELTNVFTKLAKSGEGAALQIVARPARKKWRKILKDHAKRVFHGKKEKSDVLLGAVSAAGEVFSASPKETPAAKAQEGPKRLTPLEEDFVRSLEAKASKALFESNIRVLASAPTEERARVIAAGLEAAFMQFSDPNANSFKVEQSRGHAQKGIIFNFSFRGFDERKKIILGSEELTSIFHFPNVFLETPHIKIVKAREAVPPVSLPREGLLLGYNVFRGETTEVRMLEEDRRRHLYTIGQTGTGKSVFLENMIIQDIEAGKGVGVIDPHGDLVERILGFIPRHRLQDVIYFNPGDVARPMGLNMLEYDPNYPEQKTFIVNELLSIFDKLYNMSIAGGPMFEQYFRNATLLVMDDPKSGNTLLEIERVLTDKTFRDLKLSRTSNIVVKNFWTQIAEKAGGEAALQNMVPYVASKFDNFVANEIMRPIIAQEKSAFNFREVMDSQKILLVNLSKGRLGDLNSSLIGLIMVGKMLMASLSRVDLPEERRRDFYLYIDEFQNVTTDSIATILSEARKYRLDLTITHQFIGQLKEEIKKAVFGNVGSMVSFRIGSDDAEFVAKQYKPMFGEQDLLNIDNYNCYVKLLINGQTTPPFSMKTYSSQKGDRETAETVKEISRTKYGRPREEVEREIIERHERPAV</sequence>
<organism evidence="4 5">
    <name type="scientific">Candidatus Sungiibacteriota bacterium</name>
    <dbReference type="NCBI Taxonomy" id="2750080"/>
    <lineage>
        <taxon>Bacteria</taxon>
        <taxon>Candidatus Sungiibacteriota</taxon>
    </lineage>
</organism>
<feature type="compositionally biased region" description="Basic and acidic residues" evidence="1">
    <location>
        <begin position="776"/>
        <end position="813"/>
    </location>
</feature>
<dbReference type="GO" id="GO:0003677">
    <property type="term" value="F:DNA binding"/>
    <property type="evidence" value="ECO:0007669"/>
    <property type="project" value="UniProtKB-KW"/>
</dbReference>
<keyword evidence="2" id="KW-0472">Membrane</keyword>
<name>A0A7T5RJ76_9BACT</name>
<dbReference type="EMBL" id="CP066690">
    <property type="protein sequence ID" value="QQG45161.1"/>
    <property type="molecule type" value="Genomic_DNA"/>
</dbReference>
<feature type="domain" description="DUF8128" evidence="3">
    <location>
        <begin position="67"/>
        <end position="367"/>
    </location>
</feature>
<feature type="region of interest" description="Disordered" evidence="1">
    <location>
        <begin position="770"/>
        <end position="813"/>
    </location>
</feature>
<dbReference type="Pfam" id="PF02534">
    <property type="entry name" value="T4SS-DNA_transf"/>
    <property type="match status" value="1"/>
</dbReference>
<dbReference type="Proteomes" id="UP000595618">
    <property type="component" value="Chromosome"/>
</dbReference>
<dbReference type="InterPro" id="IPR003688">
    <property type="entry name" value="TraG/VirD4"/>
</dbReference>
<evidence type="ECO:0000256" key="2">
    <source>
        <dbReference type="SAM" id="Phobius"/>
    </source>
</evidence>
<reference evidence="4 5" key="1">
    <citation type="submission" date="2020-07" db="EMBL/GenBank/DDBJ databases">
        <title>Huge and variable diversity of episymbiotic CPR bacteria and DPANN archaea in groundwater ecosystems.</title>
        <authorList>
            <person name="He C.Y."/>
            <person name="Keren R."/>
            <person name="Whittaker M."/>
            <person name="Farag I.F."/>
            <person name="Doudna J."/>
            <person name="Cate J.H.D."/>
            <person name="Banfield J.F."/>
        </authorList>
    </citation>
    <scope>NUCLEOTIDE SEQUENCE [LARGE SCALE GENOMIC DNA]</scope>
    <source>
        <strain evidence="4">NC_groundwater_541_Ag_S-0.1um_46_50</strain>
    </source>
</reference>
<dbReference type="InterPro" id="IPR051162">
    <property type="entry name" value="T4SS_component"/>
</dbReference>
<dbReference type="SUPFAM" id="SSF52540">
    <property type="entry name" value="P-loop containing nucleoside triphosphate hydrolases"/>
    <property type="match status" value="1"/>
</dbReference>
<dbReference type="PANTHER" id="PTHR30121">
    <property type="entry name" value="UNCHARACTERIZED PROTEIN YJGR-RELATED"/>
    <property type="match status" value="1"/>
</dbReference>
<protein>
    <submittedName>
        <fullName evidence="4">Type IV secretion system DNA-binding domain-containing protein</fullName>
    </submittedName>
</protein>
<feature type="transmembrane region" description="Helical" evidence="2">
    <location>
        <begin position="6"/>
        <end position="27"/>
    </location>
</feature>
<proteinExistence type="predicted"/>
<dbReference type="InterPro" id="IPR027417">
    <property type="entry name" value="P-loop_NTPase"/>
</dbReference>
<dbReference type="GO" id="GO:0016020">
    <property type="term" value="C:membrane"/>
    <property type="evidence" value="ECO:0007669"/>
    <property type="project" value="InterPro"/>
</dbReference>
<dbReference type="Pfam" id="PF26449">
    <property type="entry name" value="DUF8128"/>
    <property type="match status" value="1"/>
</dbReference>
<evidence type="ECO:0000313" key="4">
    <source>
        <dbReference type="EMBL" id="QQG45161.1"/>
    </source>
</evidence>
<evidence type="ECO:0000256" key="1">
    <source>
        <dbReference type="SAM" id="MobiDB-lite"/>
    </source>
</evidence>
<evidence type="ECO:0000313" key="5">
    <source>
        <dbReference type="Proteomes" id="UP000595618"/>
    </source>
</evidence>
<keyword evidence="4" id="KW-0238">DNA-binding</keyword>
<dbReference type="InterPro" id="IPR058441">
    <property type="entry name" value="DUF8128"/>
</dbReference>
<gene>
    <name evidence="4" type="ORF">HYW89_04145</name>
</gene>
<dbReference type="PANTHER" id="PTHR30121:SF11">
    <property type="entry name" value="AAA+ ATPASE DOMAIN-CONTAINING PROTEIN"/>
    <property type="match status" value="1"/>
</dbReference>
<dbReference type="AlphaFoldDB" id="A0A7T5RJ76"/>